<dbReference type="EMBL" id="KN848074">
    <property type="protein sequence ID" value="KIX97427.1"/>
    <property type="molecule type" value="Genomic_DNA"/>
</dbReference>
<reference evidence="2 3" key="1">
    <citation type="submission" date="2015-01" db="EMBL/GenBank/DDBJ databases">
        <title>The Genome Sequence of Fonsecaea multimorphosa CBS 102226.</title>
        <authorList>
            <consortium name="The Broad Institute Genomics Platform"/>
            <person name="Cuomo C."/>
            <person name="de Hoog S."/>
            <person name="Gorbushina A."/>
            <person name="Stielow B."/>
            <person name="Teixiera M."/>
            <person name="Abouelleil A."/>
            <person name="Chapman S.B."/>
            <person name="Priest M."/>
            <person name="Young S.K."/>
            <person name="Wortman J."/>
            <person name="Nusbaum C."/>
            <person name="Birren B."/>
        </authorList>
    </citation>
    <scope>NUCLEOTIDE SEQUENCE [LARGE SCALE GENOMIC DNA]</scope>
    <source>
        <strain evidence="2 3">CBS 102226</strain>
    </source>
</reference>
<feature type="region of interest" description="Disordered" evidence="1">
    <location>
        <begin position="1"/>
        <end position="133"/>
    </location>
</feature>
<evidence type="ECO:0000313" key="3">
    <source>
        <dbReference type="Proteomes" id="UP000053411"/>
    </source>
</evidence>
<dbReference type="GeneID" id="27712625"/>
<proteinExistence type="predicted"/>
<dbReference type="Proteomes" id="UP000053411">
    <property type="component" value="Unassembled WGS sequence"/>
</dbReference>
<organism evidence="2 3">
    <name type="scientific">Fonsecaea multimorphosa CBS 102226</name>
    <dbReference type="NCBI Taxonomy" id="1442371"/>
    <lineage>
        <taxon>Eukaryota</taxon>
        <taxon>Fungi</taxon>
        <taxon>Dikarya</taxon>
        <taxon>Ascomycota</taxon>
        <taxon>Pezizomycotina</taxon>
        <taxon>Eurotiomycetes</taxon>
        <taxon>Chaetothyriomycetidae</taxon>
        <taxon>Chaetothyriales</taxon>
        <taxon>Herpotrichiellaceae</taxon>
        <taxon>Fonsecaea</taxon>
    </lineage>
</organism>
<gene>
    <name evidence="2" type="ORF">Z520_06879</name>
</gene>
<dbReference type="OrthoDB" id="4157036at2759"/>
<dbReference type="AlphaFoldDB" id="A0A0D2JVD6"/>
<feature type="compositionally biased region" description="Basic residues" evidence="1">
    <location>
        <begin position="20"/>
        <end position="29"/>
    </location>
</feature>
<dbReference type="VEuPathDB" id="FungiDB:Z520_06879"/>
<feature type="region of interest" description="Disordered" evidence="1">
    <location>
        <begin position="231"/>
        <end position="261"/>
    </location>
</feature>
<evidence type="ECO:0000313" key="2">
    <source>
        <dbReference type="EMBL" id="KIX97427.1"/>
    </source>
</evidence>
<keyword evidence="3" id="KW-1185">Reference proteome</keyword>
<sequence>MAVGVSSLHHPRGFIVPPKPKQKVVRKIRSSPSLRHELALSDESAPEDSIYNAEPVHSRENLPRTAAINPADAQDLPSSLGLASSSRIPLSRHSTSHSNWPTPQLNPIIEHKSSLNSVPPDKSTPARDSLQPSVKVYRRRSFSVNDLGCVLRQDIIQRNSTNSTSSEESIHRGGWCPSFPIKPPVSPPARVSTPPGLPQFGTEQAMFLRLVQQQPTNRLSFWNRFWRRSSDSNDEQAVGSPNYEGSPRIAAQRPSSGGPSNSVELFERTLAAIGMATVVELPSAALSNSRASLPRGVYKANIPGALARANDGTLVRGRFGPRASGHDIGSRNLESHPLGRLRESSAIQEAMREIDKACERTNLENAILQSRSEVSPASEE</sequence>
<dbReference type="RefSeq" id="XP_016631550.1">
    <property type="nucleotide sequence ID" value="XM_016777379.1"/>
</dbReference>
<protein>
    <submittedName>
        <fullName evidence="2">Uncharacterized protein</fullName>
    </submittedName>
</protein>
<feature type="compositionally biased region" description="Polar residues" evidence="1">
    <location>
        <begin position="81"/>
        <end position="105"/>
    </location>
</feature>
<evidence type="ECO:0000256" key="1">
    <source>
        <dbReference type="SAM" id="MobiDB-lite"/>
    </source>
</evidence>
<accession>A0A0D2JVD6</accession>
<name>A0A0D2JVD6_9EURO</name>